<dbReference type="AlphaFoldDB" id="A0A0C2FTI3"/>
<feature type="region of interest" description="Disordered" evidence="1">
    <location>
        <begin position="377"/>
        <end position="414"/>
    </location>
</feature>
<accession>A0A0C2FTI3</accession>
<feature type="non-terminal residue" evidence="2">
    <location>
        <position position="1"/>
    </location>
</feature>
<feature type="compositionally biased region" description="Basic and acidic residues" evidence="1">
    <location>
        <begin position="401"/>
        <end position="414"/>
    </location>
</feature>
<organism evidence="2 3">
    <name type="scientific">Ancylostoma duodenale</name>
    <dbReference type="NCBI Taxonomy" id="51022"/>
    <lineage>
        <taxon>Eukaryota</taxon>
        <taxon>Metazoa</taxon>
        <taxon>Ecdysozoa</taxon>
        <taxon>Nematoda</taxon>
        <taxon>Chromadorea</taxon>
        <taxon>Rhabditida</taxon>
        <taxon>Rhabditina</taxon>
        <taxon>Rhabditomorpha</taxon>
        <taxon>Strongyloidea</taxon>
        <taxon>Ancylostomatidae</taxon>
        <taxon>Ancylostomatinae</taxon>
        <taxon>Ancylostoma</taxon>
    </lineage>
</organism>
<dbReference type="Proteomes" id="UP000054047">
    <property type="component" value="Unassembled WGS sequence"/>
</dbReference>
<name>A0A0C2FTI3_9BILA</name>
<feature type="compositionally biased region" description="Polar residues" evidence="1">
    <location>
        <begin position="377"/>
        <end position="387"/>
    </location>
</feature>
<dbReference type="PANTHER" id="PTHR33939">
    <property type="entry name" value="PROTEIN CBG22215"/>
    <property type="match status" value="1"/>
</dbReference>
<protein>
    <submittedName>
        <fullName evidence="2">Uncharacterized protein</fullName>
    </submittedName>
</protein>
<dbReference type="EMBL" id="KN745163">
    <property type="protein sequence ID" value="KIH51880.1"/>
    <property type="molecule type" value="Genomic_DNA"/>
</dbReference>
<proteinExistence type="predicted"/>
<keyword evidence="3" id="KW-1185">Reference proteome</keyword>
<evidence type="ECO:0000256" key="1">
    <source>
        <dbReference type="SAM" id="MobiDB-lite"/>
    </source>
</evidence>
<evidence type="ECO:0000313" key="2">
    <source>
        <dbReference type="EMBL" id="KIH51880.1"/>
    </source>
</evidence>
<gene>
    <name evidence="2" type="ORF">ANCDUO_18025</name>
</gene>
<dbReference type="OrthoDB" id="5874348at2759"/>
<evidence type="ECO:0000313" key="3">
    <source>
        <dbReference type="Proteomes" id="UP000054047"/>
    </source>
</evidence>
<dbReference type="PANTHER" id="PTHR33939:SF1">
    <property type="entry name" value="DUF4371 DOMAIN-CONTAINING PROTEIN"/>
    <property type="match status" value="1"/>
</dbReference>
<reference evidence="2 3" key="1">
    <citation type="submission" date="2013-12" db="EMBL/GenBank/DDBJ databases">
        <title>Draft genome of the parsitic nematode Ancylostoma duodenale.</title>
        <authorList>
            <person name="Mitreva M."/>
        </authorList>
    </citation>
    <scope>NUCLEOTIDE SEQUENCE [LARGE SCALE GENOMIC DNA]</scope>
    <source>
        <strain evidence="2 3">Zhejiang</strain>
    </source>
</reference>
<sequence>AIATNKSTKMMRAGNDFSSIARRMLLNRGKTQDVSSNGDSRYRHLAPLQVTPQHVALGSGTVTAEGSPGVLLGEMTLEKFNTPHSIASSDHVRRRRLGRRAETIVQNVRLFFEQVKEFLGDQCRGTIFNKPVQLTARACGVARSTVATAGKRCQSFPRPRKNVQYNRKHLKEATLEKYGNEWGDVVRHLIHSKLKDEAAVTVEELHSDLQERYPDTFPMSYNTLRRFMHGLGFCYRINKGQRYIFENSDVVMKRQVYLSKIEQARTQGHCLVFMDETWVFEAMTTKRGWIDTTAPAKSSKKATIEEYLRSKGVEVSAGSTKADLLEELDAFVSSRGGAAALRRYATEAICRWFREIVREEESARAKIVADQSNNAMSCGEESTSFYSSEDYESGVLSSGRRRNEEREVDACYNQ</sequence>